<evidence type="ECO:0000256" key="1">
    <source>
        <dbReference type="SAM" id="MobiDB-lite"/>
    </source>
</evidence>
<evidence type="ECO:0000313" key="2">
    <source>
        <dbReference type="EMBL" id="MXV64189.1"/>
    </source>
</evidence>
<dbReference type="OrthoDB" id="205286at2157"/>
<organism evidence="2 3">
    <name type="scientific">Natronorubrum halalkaliphilum</name>
    <dbReference type="NCBI Taxonomy" id="2691917"/>
    <lineage>
        <taxon>Archaea</taxon>
        <taxon>Methanobacteriati</taxon>
        <taxon>Methanobacteriota</taxon>
        <taxon>Stenosarchaea group</taxon>
        <taxon>Halobacteria</taxon>
        <taxon>Halobacteriales</taxon>
        <taxon>Natrialbaceae</taxon>
        <taxon>Natronorubrum</taxon>
    </lineage>
</organism>
<feature type="region of interest" description="Disordered" evidence="1">
    <location>
        <begin position="214"/>
        <end position="281"/>
    </location>
</feature>
<evidence type="ECO:0000313" key="3">
    <source>
        <dbReference type="Proteomes" id="UP000434101"/>
    </source>
</evidence>
<dbReference type="InterPro" id="IPR045396">
    <property type="entry name" value="DUF6517"/>
</dbReference>
<comment type="caution">
    <text evidence="2">The sequence shown here is derived from an EMBL/GenBank/DDBJ whole genome shotgun (WGS) entry which is preliminary data.</text>
</comment>
<dbReference type="Pfam" id="PF20127">
    <property type="entry name" value="DUF6517"/>
    <property type="match status" value="1"/>
</dbReference>
<reference evidence="2 3" key="1">
    <citation type="submission" date="2020-01" db="EMBL/GenBank/DDBJ databases">
        <title>Natronorubrum sp. JWXQ-INN 674 isolated from Inner Mongolia Autonomous Region of China.</title>
        <authorList>
            <person name="Xue Q."/>
        </authorList>
    </citation>
    <scope>NUCLEOTIDE SEQUENCE [LARGE SCALE GENOMIC DNA]</scope>
    <source>
        <strain evidence="2 3">JWXQ-INN-674</strain>
    </source>
</reference>
<name>A0A6B0VUE7_9EURY</name>
<protein>
    <submittedName>
        <fullName evidence="2">Uncharacterized protein</fullName>
    </submittedName>
</protein>
<keyword evidence="3" id="KW-1185">Reference proteome</keyword>
<dbReference type="AlphaFoldDB" id="A0A6B0VUE7"/>
<dbReference type="RefSeq" id="WP_160067242.1">
    <property type="nucleotide sequence ID" value="NZ_WUYX01000069.1"/>
</dbReference>
<dbReference type="PROSITE" id="PS51257">
    <property type="entry name" value="PROKAR_LIPOPROTEIN"/>
    <property type="match status" value="1"/>
</dbReference>
<sequence length="281" mass="29525">MNRRTLLGGLGVAGLASLSGCLGMLGMAEHESSPAGVDASVRSDTGYEQTGIDDVVVEEDVGVSAASETVVVTNYLTEHEKAVDMEPLGSQRGAVFMVLTTPQIGVAGRNFNPVEDMSAGELVDLVGDNYDEMGNISHEADDEITILGETTTRSRFSADAMFSGQEVEVDLHVSEAVEGGDDLLVTIGVYPQRLRSREEDNIIALMEAISLDIDANGDETGDNDDENDDANGGDEADDSDDSETDDSDGGTDDDSTEDDGGDGEEDDGDDEDDDGVLGILE</sequence>
<gene>
    <name evidence="2" type="ORF">GS429_19385</name>
</gene>
<dbReference type="Proteomes" id="UP000434101">
    <property type="component" value="Unassembled WGS sequence"/>
</dbReference>
<proteinExistence type="predicted"/>
<feature type="compositionally biased region" description="Acidic residues" evidence="1">
    <location>
        <begin position="215"/>
        <end position="275"/>
    </location>
</feature>
<dbReference type="EMBL" id="WUYX01000069">
    <property type="protein sequence ID" value="MXV64189.1"/>
    <property type="molecule type" value="Genomic_DNA"/>
</dbReference>
<accession>A0A6B0VUE7</accession>